<dbReference type="Proteomes" id="UP001589607">
    <property type="component" value="Unassembled WGS sequence"/>
</dbReference>
<name>A0ABV5GR31_9FLAO</name>
<organism evidence="1 2">
    <name type="scientific">Flavobacterium jumunjinense</name>
    <dbReference type="NCBI Taxonomy" id="998845"/>
    <lineage>
        <taxon>Bacteria</taxon>
        <taxon>Pseudomonadati</taxon>
        <taxon>Bacteroidota</taxon>
        <taxon>Flavobacteriia</taxon>
        <taxon>Flavobacteriales</taxon>
        <taxon>Flavobacteriaceae</taxon>
        <taxon>Flavobacterium</taxon>
    </lineage>
</organism>
<dbReference type="RefSeq" id="WP_236458052.1">
    <property type="nucleotide sequence ID" value="NZ_CBCSGE010000008.1"/>
</dbReference>
<accession>A0ABV5GR31</accession>
<reference evidence="1 2" key="1">
    <citation type="submission" date="2024-09" db="EMBL/GenBank/DDBJ databases">
        <authorList>
            <person name="Sun Q."/>
            <person name="Mori K."/>
        </authorList>
    </citation>
    <scope>NUCLEOTIDE SEQUENCE [LARGE SCALE GENOMIC DNA]</scope>
    <source>
        <strain evidence="1 2">CECT 7955</strain>
    </source>
</reference>
<keyword evidence="2" id="KW-1185">Reference proteome</keyword>
<proteinExistence type="predicted"/>
<evidence type="ECO:0000313" key="1">
    <source>
        <dbReference type="EMBL" id="MFB9097849.1"/>
    </source>
</evidence>
<gene>
    <name evidence="1" type="ORF">ACFFVF_15125</name>
</gene>
<comment type="caution">
    <text evidence="1">The sequence shown here is derived from an EMBL/GenBank/DDBJ whole genome shotgun (WGS) entry which is preliminary data.</text>
</comment>
<protein>
    <recommendedName>
        <fullName evidence="3">Lipoprotein</fullName>
    </recommendedName>
</protein>
<sequence>MKTIFIFLTVFLSQCAPKQTENAMAENTVEVSDTILLNTKEFVTIGNGYEMKISKFVSDSRCPEGVNCVWIGQVEMNVAVYKSKKLVEEKLILVTSTTFEENKKWFAKYIFGDNKSITSIEVKPNRVKDIEIKENEYLLEILSK</sequence>
<dbReference type="EMBL" id="JBHMEY010000066">
    <property type="protein sequence ID" value="MFB9097849.1"/>
    <property type="molecule type" value="Genomic_DNA"/>
</dbReference>
<evidence type="ECO:0000313" key="2">
    <source>
        <dbReference type="Proteomes" id="UP001589607"/>
    </source>
</evidence>
<evidence type="ECO:0008006" key="3">
    <source>
        <dbReference type="Google" id="ProtNLM"/>
    </source>
</evidence>